<dbReference type="Gene3D" id="2.160.20.10">
    <property type="entry name" value="Single-stranded right-handed beta-helix, Pectin lyase-like"/>
    <property type="match status" value="1"/>
</dbReference>
<evidence type="ECO:0000313" key="5">
    <source>
        <dbReference type="EMBL" id="MBN7821496.1"/>
    </source>
</evidence>
<dbReference type="InterPro" id="IPR008006">
    <property type="entry name" value="Peptidase_M26_N_dom"/>
</dbReference>
<proteinExistence type="predicted"/>
<organism evidence="5 6">
    <name type="scientific">Bowmanella yangjiangensis</name>
    <dbReference type="NCBI Taxonomy" id="2811230"/>
    <lineage>
        <taxon>Bacteria</taxon>
        <taxon>Pseudomonadati</taxon>
        <taxon>Pseudomonadota</taxon>
        <taxon>Gammaproteobacteria</taxon>
        <taxon>Alteromonadales</taxon>
        <taxon>Alteromonadaceae</taxon>
        <taxon>Bowmanella</taxon>
    </lineage>
</organism>
<keyword evidence="2" id="KW-0964">Secreted</keyword>
<dbReference type="InterPro" id="IPR011050">
    <property type="entry name" value="Pectin_lyase_fold/virulence"/>
</dbReference>
<dbReference type="SMART" id="SM00912">
    <property type="entry name" value="Haemagg_act"/>
    <property type="match status" value="1"/>
</dbReference>
<evidence type="ECO:0000256" key="2">
    <source>
        <dbReference type="ARBA" id="ARBA00022525"/>
    </source>
</evidence>
<keyword evidence="6" id="KW-1185">Reference proteome</keyword>
<dbReference type="InterPro" id="IPR011493">
    <property type="entry name" value="GLUG"/>
</dbReference>
<dbReference type="PANTHER" id="PTHR12338">
    <property type="entry name" value="AUTOTRANSPORTER"/>
    <property type="match status" value="1"/>
</dbReference>
<dbReference type="InterPro" id="IPR041286">
    <property type="entry name" value="MBG_2"/>
</dbReference>
<dbReference type="EMBL" id="JAFKCS010000019">
    <property type="protein sequence ID" value="MBN7821496.1"/>
    <property type="molecule type" value="Genomic_DNA"/>
</dbReference>
<evidence type="ECO:0000256" key="1">
    <source>
        <dbReference type="ARBA" id="ARBA00004613"/>
    </source>
</evidence>
<dbReference type="Proteomes" id="UP000663992">
    <property type="component" value="Unassembled WGS sequence"/>
</dbReference>
<gene>
    <name evidence="5" type="ORF">J0A65_16625</name>
</gene>
<dbReference type="Pfam" id="PF05860">
    <property type="entry name" value="TPS"/>
    <property type="match status" value="1"/>
</dbReference>
<dbReference type="Gene3D" id="2.160.20.110">
    <property type="match status" value="3"/>
</dbReference>
<evidence type="ECO:0000313" key="6">
    <source>
        <dbReference type="Proteomes" id="UP000663992"/>
    </source>
</evidence>
<evidence type="ECO:0000259" key="4">
    <source>
        <dbReference type="SMART" id="SM00912"/>
    </source>
</evidence>
<name>A0ABS3CWJ4_9ALTE</name>
<dbReference type="PANTHER" id="PTHR12338:SF8">
    <property type="entry name" value="HEME_HEMOPEXIN-BINDING PROTEIN"/>
    <property type="match status" value="1"/>
</dbReference>
<dbReference type="InterPro" id="IPR050909">
    <property type="entry name" value="Bact_Autotransporter_VF"/>
</dbReference>
<protein>
    <submittedName>
        <fullName evidence="5">Filamentous hemagglutinin N-terminal domain-containing protein</fullName>
    </submittedName>
</protein>
<dbReference type="RefSeq" id="WP_206595444.1">
    <property type="nucleotide sequence ID" value="NZ_JAFKCS010000019.1"/>
</dbReference>
<sequence>MAAALTVTCVQATDLPSGGQVVAGDGALHYQGDTLTIHQQSDKLIANWQQFSIGRDHSVNFIQPGSQAVALNRVIGHDPSHIYGQLTANGQVFLVNPNGILFGEGASVNVGALVASTLSLSDADFLGGQYRFGAEGERPAALINRGSLQADNGTVALLGGYVSNEGLIQANQGNVALAAGEQITLDFAGDGLLSVSVDEGTVDALVENHQLIRAHGGQVLMTAHASQALLQTVVSNTGVIEAHSLESHSGKIVLKGGFNGGTVKVAGTLDASAPVQGDGGFIDTSGAYVQIAEGTQVTTLAPNGSTGEWLIDPTDFYITPGGATQTASGIGADTLMSNLGSTNVTLQTVATGAEAGDIYVNAALNWTAATNLELRAHNNIHINQAISASNGGLRLDAQNQISAAGAINVGNFALLNGAFSQVAASLPGFEADVFYLNTSSASFLRALGGDGSQATPYLLTDIFGVQGMASQSLLGQHFALANAIDASSTVNWAGGAGFMPIGSWTTKFTGSLDGMGYAIDGLTINRGSTNYVGLFGAISGSAISNLHMTNSFVKGKVNVGSLVGQAVNNARITNSSVQGDVVVTSGYGGGLAGIFAGQISHSSMAGTLDSYNVTGGLVGTMTGQINHSFSTASVSGGYSDVGGLVGGITGNIVSSYATGDVMTSGANNVGGLAGSITGDISNSNASGNVRGASDTGGLVGESRGTITLSYATGHVEGGSRTGGLVGAAHSGLISQSYATGNVNNPGLDDGGGLVGYSNVNISQSFASGNVSGGNRAGGLAGSSAGNISQSYATGNVHGGNDVGGLVGSSLASITQSYASGQVSSFGTDLGGLVGQHASVITDSYWNSETSGQSVGVGNGSTAGTTGLTTEQMFNASNLAGFDFSGIWGNADNQSTPYLLGLAGNRVFNQNHLPSGTISATNRPVLYQVIQDVDQLQAIQQNLSGYYLLGNAIDASATAGWHSGAGFMPIGSSANRFTGSLDGMGYAIDGLTINRGSTNNVGLFSYNSNGSTIRNIGLTNVDIAGASLVGGIAGRTYGNIRTVYVTGKVTAGNMGGGIVGLLGGELVQSYANIDVTSSIGGGLVGIIEGDIHHSYASGTVSGGMSGGLVGQLNGGSISHSYTTVIVNGNQTNLIGFYDFGFVSNSFYASTDSAGNPLTSTGIDGTPKTWAELTQLSTFADWGANIDAEGGSGSIWRIYAGHSTPLLRNFLTPLTLTAGNTTVTYNGQYQTGAGGWTASGPYDANLVLGEVAGGGTNAGTYQLGLQGMYSTQQGYDLMTHNGTLTINKALATVTANSGSVTYNGQMQSIDGFSVSSLVGGEDASVLGTISSSGGSGLNAGTYTHSLSGGSSTNYDLTFIDGSLTINKAQATVTANSGSVTYNGQMQSIDGFSVSGLVGGEDASVLGTISSSGGSGLNAGTYTHSLSGGNSANYDLTFIDGSLTINKALATVTANSGSVTYNGQMQSIDGFTVSGLVAGEDASVLDISSSGGSGRNAGSYTHSLSGGADNYDLTFIDGLLTIEQASLLLSATSDTKIYDGNTDSQGVVQVSGLMQGDNISGLSQLFAGDSAGEQRLAVQDGYHIEDGNGGANYRLTLADAAGTIEQREIQGWVTADDKLYDGTLLANTAGGLDGVLAGDDVTLRVTGNFTDTKVGKDKVVLVNGQLVGADAANYRLVLPDQITASIDGIAVTANYLGALVSQMPKPRQLSLPPAEELALQVTSQPLRLAAEAATGYEQPLEAKAASPQ</sequence>
<dbReference type="SUPFAM" id="SSF51126">
    <property type="entry name" value="Pectin lyase-like"/>
    <property type="match status" value="1"/>
</dbReference>
<feature type="domain" description="Filamentous haemagglutinin FhaB/tRNA nuclease CdiA-like TPS" evidence="4">
    <location>
        <begin position="12"/>
        <end position="124"/>
    </location>
</feature>
<dbReference type="InterPro" id="IPR012334">
    <property type="entry name" value="Pectin_lyas_fold"/>
</dbReference>
<accession>A0ABS3CWJ4</accession>
<keyword evidence="3" id="KW-0732">Signal</keyword>
<dbReference type="NCBIfam" id="TIGR01901">
    <property type="entry name" value="adhes_NPXG"/>
    <property type="match status" value="1"/>
</dbReference>
<dbReference type="Pfam" id="PF05342">
    <property type="entry name" value="Peptidase_M26_N"/>
    <property type="match status" value="1"/>
</dbReference>
<evidence type="ECO:0000256" key="3">
    <source>
        <dbReference type="ARBA" id="ARBA00022729"/>
    </source>
</evidence>
<reference evidence="5 6" key="1">
    <citation type="submission" date="2021-03" db="EMBL/GenBank/DDBJ databases">
        <title>novel species isolated from a fishpond in China.</title>
        <authorList>
            <person name="Lu H."/>
            <person name="Cai Z."/>
        </authorList>
    </citation>
    <scope>NUCLEOTIDE SEQUENCE [LARGE SCALE GENOMIC DNA]</scope>
    <source>
        <strain evidence="5 6">Y57</strain>
    </source>
</reference>
<comment type="subcellular location">
    <subcellularLocation>
        <location evidence="1">Secreted</location>
    </subcellularLocation>
</comment>
<comment type="caution">
    <text evidence="5">The sequence shown here is derived from an EMBL/GenBank/DDBJ whole genome shotgun (WGS) entry which is preliminary data.</text>
</comment>
<dbReference type="InterPro" id="IPR008638">
    <property type="entry name" value="FhaB/CdiA-like_TPS"/>
</dbReference>
<dbReference type="Pfam" id="PF07581">
    <property type="entry name" value="Glug"/>
    <property type="match status" value="1"/>
</dbReference>
<dbReference type="Pfam" id="PF18676">
    <property type="entry name" value="MBG_2"/>
    <property type="match status" value="3"/>
</dbReference>